<reference evidence="2 3" key="1">
    <citation type="submission" date="2020-06" db="EMBL/GenBank/DDBJ databases">
        <authorList>
            <person name="Li R."/>
            <person name="Bekaert M."/>
        </authorList>
    </citation>
    <scope>NUCLEOTIDE SEQUENCE [LARGE SCALE GENOMIC DNA]</scope>
    <source>
        <strain evidence="3">wild</strain>
    </source>
</reference>
<evidence type="ECO:0000313" key="3">
    <source>
        <dbReference type="Proteomes" id="UP000507470"/>
    </source>
</evidence>
<evidence type="ECO:0000256" key="1">
    <source>
        <dbReference type="SAM" id="MobiDB-lite"/>
    </source>
</evidence>
<evidence type="ECO:0000313" key="2">
    <source>
        <dbReference type="EMBL" id="CAC5394180.1"/>
    </source>
</evidence>
<dbReference type="OrthoDB" id="10549940at2759"/>
<feature type="region of interest" description="Disordered" evidence="1">
    <location>
        <begin position="119"/>
        <end position="139"/>
    </location>
</feature>
<sequence>MLITDTAVRYSNSSTDFLAILSRFGICVSKDTHKRFLSDVFEQNNSTESTAIGSYDNIDKNQVHYSVTDGKSNSGFHGTSVQIVELLPEVLLHSVTNSSSEYALMKNTEPFTTLLTSTSEMSTSSSEMSTSSSQIPTSTREILTLTTEISTSTSESPTSTTESFTEFLHQGENTNSTDCYSTSSCSDNSPVNADILDTFQNLDVSLYKKYLETSHVR</sequence>
<organism evidence="2 3">
    <name type="scientific">Mytilus coruscus</name>
    <name type="common">Sea mussel</name>
    <dbReference type="NCBI Taxonomy" id="42192"/>
    <lineage>
        <taxon>Eukaryota</taxon>
        <taxon>Metazoa</taxon>
        <taxon>Spiralia</taxon>
        <taxon>Lophotrochozoa</taxon>
        <taxon>Mollusca</taxon>
        <taxon>Bivalvia</taxon>
        <taxon>Autobranchia</taxon>
        <taxon>Pteriomorphia</taxon>
        <taxon>Mytilida</taxon>
        <taxon>Mytiloidea</taxon>
        <taxon>Mytilidae</taxon>
        <taxon>Mytilinae</taxon>
        <taxon>Mytilus</taxon>
    </lineage>
</organism>
<dbReference type="EMBL" id="CACVKT020005265">
    <property type="protein sequence ID" value="CAC5394180.1"/>
    <property type="molecule type" value="Genomic_DNA"/>
</dbReference>
<accession>A0A6J8CH24</accession>
<keyword evidence="3" id="KW-1185">Reference proteome</keyword>
<gene>
    <name evidence="2" type="ORF">MCOR_28958</name>
</gene>
<dbReference type="AlphaFoldDB" id="A0A6J8CH24"/>
<dbReference type="Proteomes" id="UP000507470">
    <property type="component" value="Unassembled WGS sequence"/>
</dbReference>
<name>A0A6J8CH24_MYTCO</name>
<proteinExistence type="predicted"/>
<protein>
    <submittedName>
        <fullName evidence="2">Uncharacterized protein</fullName>
    </submittedName>
</protein>